<dbReference type="InterPro" id="IPR051771">
    <property type="entry name" value="FAM167_domain"/>
</dbReference>
<feature type="region of interest" description="Disordered" evidence="1">
    <location>
        <begin position="59"/>
        <end position="81"/>
    </location>
</feature>
<reference evidence="2" key="2">
    <citation type="submission" date="2025-09" db="UniProtKB">
        <authorList>
            <consortium name="Ensembl"/>
        </authorList>
    </citation>
    <scope>IDENTIFICATION</scope>
</reference>
<organism evidence="2 3">
    <name type="scientific">Laticauda laticaudata</name>
    <name type="common">Blue-ringed sea krait</name>
    <name type="synonym">Blue-lipped sea krait</name>
    <dbReference type="NCBI Taxonomy" id="8630"/>
    <lineage>
        <taxon>Eukaryota</taxon>
        <taxon>Metazoa</taxon>
        <taxon>Chordata</taxon>
        <taxon>Craniata</taxon>
        <taxon>Vertebrata</taxon>
        <taxon>Euteleostomi</taxon>
        <taxon>Lepidosauria</taxon>
        <taxon>Squamata</taxon>
        <taxon>Bifurcata</taxon>
        <taxon>Unidentata</taxon>
        <taxon>Episquamata</taxon>
        <taxon>Toxicofera</taxon>
        <taxon>Serpentes</taxon>
        <taxon>Colubroidea</taxon>
        <taxon>Elapidae</taxon>
        <taxon>Laticaudinae</taxon>
        <taxon>Laticauda</taxon>
    </lineage>
</organism>
<dbReference type="Proteomes" id="UP000694406">
    <property type="component" value="Unplaced"/>
</dbReference>
<dbReference type="AlphaFoldDB" id="A0A8C5RJV0"/>
<keyword evidence="3" id="KW-1185">Reference proteome</keyword>
<proteinExistence type="predicted"/>
<name>A0A8C5RJV0_LATLA</name>
<dbReference type="PANTHER" id="PTHR32289">
    <property type="entry name" value="PROTEIN FAM167A"/>
    <property type="match status" value="1"/>
</dbReference>
<feature type="compositionally biased region" description="Acidic residues" evidence="1">
    <location>
        <begin position="8"/>
        <end position="25"/>
    </location>
</feature>
<dbReference type="GeneTree" id="ENSGT00940000159097"/>
<dbReference type="PANTHER" id="PTHR32289:SF3">
    <property type="entry name" value="PROTEIN FAM167A"/>
    <property type="match status" value="1"/>
</dbReference>
<feature type="compositionally biased region" description="Basic and acidic residues" evidence="1">
    <location>
        <begin position="66"/>
        <end position="81"/>
    </location>
</feature>
<evidence type="ECO:0000313" key="3">
    <source>
        <dbReference type="Proteomes" id="UP000694406"/>
    </source>
</evidence>
<protein>
    <submittedName>
        <fullName evidence="2">Family with sequence similarity 167 member A</fullName>
    </submittedName>
</protein>
<accession>A0A8C5RJV0</accession>
<evidence type="ECO:0000313" key="2">
    <source>
        <dbReference type="Ensembl" id="ENSLLTP00000004368.1"/>
    </source>
</evidence>
<dbReference type="Ensembl" id="ENSLLTT00000004550.1">
    <property type="protein sequence ID" value="ENSLLTP00000004368.1"/>
    <property type="gene ID" value="ENSLLTG00000003302.1"/>
</dbReference>
<feature type="region of interest" description="Disordered" evidence="1">
    <location>
        <begin position="1"/>
        <end position="27"/>
    </location>
</feature>
<reference evidence="2" key="1">
    <citation type="submission" date="2025-08" db="UniProtKB">
        <authorList>
            <consortium name="Ensembl"/>
        </authorList>
    </citation>
    <scope>IDENTIFICATION</scope>
</reference>
<evidence type="ECO:0000256" key="1">
    <source>
        <dbReference type="SAM" id="MobiDB-lite"/>
    </source>
</evidence>
<sequence>MTSMPEIQIEEMLDSVDDKAEDDPPFDDHLRNLKALTEKLRLETRRPSYLEWKAQLEGPAWKSHSKPPERDMGRQEKKPTEENISLRDVQVYINGSSSRQPILLAPEKVCGFGNIDEALNWLRKELVMIPIKENVCSSRLKCRVLVAH</sequence>